<evidence type="ECO:0000313" key="3">
    <source>
        <dbReference type="Proteomes" id="UP000446768"/>
    </source>
</evidence>
<dbReference type="InterPro" id="IPR052340">
    <property type="entry name" value="RNase_Y/CdgJ"/>
</dbReference>
<sequence>MSLPESSPFPLVGLKAVTNAQHEWVALAFDIAAGPDDALHALQAVFGYPDMQAALAPLDCIVTAPDLTVTDPAQLRSLPSNAIMFRVPLSACADAGLQKKCKQLAEQGYRLLVEGEGGIHAGQAGIRSMAFDCSTTVPSELAMLTMAGPHLALNVDTQARRDAAKAAGLTLFCGNHALHPEEDTNPSDGTSRKRLLALLGLLARDADSRELEILLKQDPALSYHLLKVVNSAAFALSSPIHSFGQAINVLGRRQLQRWLQLLLYARQQDDGSANPLLPLAAVRAAQMEALVKLRGGDRDQQDMAFVTGVFSLLDVLLEMPMTEIVGALSLDLDVVMALLDRAGPFGELLKVVEQDRPDSSALNDLELDHETWWRSLLQAYHWAIQVSRNL</sequence>
<dbReference type="Proteomes" id="UP000446768">
    <property type="component" value="Unassembled WGS sequence"/>
</dbReference>
<dbReference type="Gene3D" id="1.10.3210.10">
    <property type="entry name" value="Hypothetical protein af1432"/>
    <property type="match status" value="1"/>
</dbReference>
<keyword evidence="3" id="KW-1185">Reference proteome</keyword>
<accession>A0A7X2IMH2</accession>
<dbReference type="PANTHER" id="PTHR33525:SF4">
    <property type="entry name" value="CYCLIC DI-GMP PHOSPHODIESTERASE CDGJ"/>
    <property type="match status" value="1"/>
</dbReference>
<evidence type="ECO:0000259" key="1">
    <source>
        <dbReference type="PROSITE" id="PS51833"/>
    </source>
</evidence>
<protein>
    <submittedName>
        <fullName evidence="2">HDOD domain-containing protein</fullName>
    </submittedName>
</protein>
<dbReference type="AlphaFoldDB" id="A0A7X2IMH2"/>
<feature type="domain" description="HDOD" evidence="1">
    <location>
        <begin position="185"/>
        <end position="381"/>
    </location>
</feature>
<dbReference type="InterPro" id="IPR013976">
    <property type="entry name" value="HDOD"/>
</dbReference>
<proteinExistence type="predicted"/>
<reference evidence="2 3" key="1">
    <citation type="submission" date="2019-11" db="EMBL/GenBank/DDBJ databases">
        <title>Novel species isolated from a subtropical stream in China.</title>
        <authorList>
            <person name="Lu H."/>
        </authorList>
    </citation>
    <scope>NUCLEOTIDE SEQUENCE [LARGE SCALE GENOMIC DNA]</scope>
    <source>
        <strain evidence="2 3">FT92W</strain>
    </source>
</reference>
<name>A0A7X2IMH2_9BURK</name>
<gene>
    <name evidence="2" type="ORF">GJ700_11260</name>
</gene>
<dbReference type="PROSITE" id="PS51833">
    <property type="entry name" value="HDOD"/>
    <property type="match status" value="1"/>
</dbReference>
<dbReference type="SUPFAM" id="SSF109604">
    <property type="entry name" value="HD-domain/PDEase-like"/>
    <property type="match status" value="1"/>
</dbReference>
<evidence type="ECO:0000313" key="2">
    <source>
        <dbReference type="EMBL" id="MRV72292.1"/>
    </source>
</evidence>
<dbReference type="Pfam" id="PF08668">
    <property type="entry name" value="HDOD"/>
    <property type="match status" value="1"/>
</dbReference>
<dbReference type="PANTHER" id="PTHR33525">
    <property type="match status" value="1"/>
</dbReference>
<dbReference type="EMBL" id="WKJJ01000006">
    <property type="protein sequence ID" value="MRV72292.1"/>
    <property type="molecule type" value="Genomic_DNA"/>
</dbReference>
<dbReference type="RefSeq" id="WP_154373704.1">
    <property type="nucleotide sequence ID" value="NZ_WKJJ01000006.1"/>
</dbReference>
<comment type="caution">
    <text evidence="2">The sequence shown here is derived from an EMBL/GenBank/DDBJ whole genome shotgun (WGS) entry which is preliminary data.</text>
</comment>
<organism evidence="2 3">
    <name type="scientific">Pseudoduganella rivuli</name>
    <dbReference type="NCBI Taxonomy" id="2666085"/>
    <lineage>
        <taxon>Bacteria</taxon>
        <taxon>Pseudomonadati</taxon>
        <taxon>Pseudomonadota</taxon>
        <taxon>Betaproteobacteria</taxon>
        <taxon>Burkholderiales</taxon>
        <taxon>Oxalobacteraceae</taxon>
        <taxon>Telluria group</taxon>
        <taxon>Pseudoduganella</taxon>
    </lineage>
</organism>